<dbReference type="InterPro" id="IPR036514">
    <property type="entry name" value="SGNH_hydro_sf"/>
</dbReference>
<evidence type="ECO:0000313" key="3">
    <source>
        <dbReference type="EMBL" id="SDF93199.1"/>
    </source>
</evidence>
<dbReference type="AlphaFoldDB" id="A0A1G7Q5H9"/>
<dbReference type="RefSeq" id="WP_083346484.1">
    <property type="nucleotide sequence ID" value="NZ_LT629690.1"/>
</dbReference>
<keyword evidence="4" id="KW-1185">Reference proteome</keyword>
<dbReference type="CDD" id="cd01830">
    <property type="entry name" value="XynE_like"/>
    <property type="match status" value="1"/>
</dbReference>
<feature type="signal peptide" evidence="1">
    <location>
        <begin position="1"/>
        <end position="21"/>
    </location>
</feature>
<dbReference type="OrthoDB" id="1828825at2"/>
<gene>
    <name evidence="3" type="ORF">SAMN05444167_3735</name>
</gene>
<proteinExistence type="predicted"/>
<dbReference type="InterPro" id="IPR013830">
    <property type="entry name" value="SGNH_hydro"/>
</dbReference>
<dbReference type="PANTHER" id="PTHR43784:SF2">
    <property type="entry name" value="GDSL-LIKE LIPASE_ACYLHYDROLASE, PUTATIVE (AFU_ORTHOLOGUE AFUA_2G00820)-RELATED"/>
    <property type="match status" value="1"/>
</dbReference>
<dbReference type="EMBL" id="LT629690">
    <property type="protein sequence ID" value="SDF93199.1"/>
    <property type="molecule type" value="Genomic_DNA"/>
</dbReference>
<evidence type="ECO:0000256" key="1">
    <source>
        <dbReference type="SAM" id="SignalP"/>
    </source>
</evidence>
<evidence type="ECO:0000313" key="4">
    <source>
        <dbReference type="Proteomes" id="UP000182427"/>
    </source>
</evidence>
<dbReference type="PANTHER" id="PTHR43784">
    <property type="entry name" value="GDSL-LIKE LIPASE/ACYLHYDROLASE, PUTATIVE (AFU_ORTHOLOGUE AFUA_2G00820)-RELATED"/>
    <property type="match status" value="1"/>
</dbReference>
<evidence type="ECO:0000259" key="2">
    <source>
        <dbReference type="Pfam" id="PF13472"/>
    </source>
</evidence>
<keyword evidence="1" id="KW-0732">Signal</keyword>
<dbReference type="GO" id="GO:0016788">
    <property type="term" value="F:hydrolase activity, acting on ester bonds"/>
    <property type="evidence" value="ECO:0007669"/>
    <property type="project" value="UniProtKB-ARBA"/>
</dbReference>
<feature type="domain" description="SGNH hydrolase-type esterase" evidence="2">
    <location>
        <begin position="197"/>
        <end position="392"/>
    </location>
</feature>
<dbReference type="Proteomes" id="UP000182427">
    <property type="component" value="Chromosome I"/>
</dbReference>
<organism evidence="3 4">
    <name type="scientific">Terriglobus roseus</name>
    <dbReference type="NCBI Taxonomy" id="392734"/>
    <lineage>
        <taxon>Bacteria</taxon>
        <taxon>Pseudomonadati</taxon>
        <taxon>Acidobacteriota</taxon>
        <taxon>Terriglobia</taxon>
        <taxon>Terriglobales</taxon>
        <taxon>Acidobacteriaceae</taxon>
        <taxon>Terriglobus</taxon>
    </lineage>
</organism>
<dbReference type="InterPro" id="IPR053140">
    <property type="entry name" value="GDSL_Rv0518-like"/>
</dbReference>
<dbReference type="SUPFAM" id="SSF52266">
    <property type="entry name" value="SGNH hydrolase"/>
    <property type="match status" value="1"/>
</dbReference>
<accession>A0A1G7Q5H9</accession>
<dbReference type="Pfam" id="PF13472">
    <property type="entry name" value="Lipase_GDSL_2"/>
    <property type="match status" value="1"/>
</dbReference>
<dbReference type="Gene3D" id="3.40.50.1110">
    <property type="entry name" value="SGNH hydrolase"/>
    <property type="match status" value="1"/>
</dbReference>
<feature type="chain" id="PRO_5009242364" evidence="1">
    <location>
        <begin position="22"/>
        <end position="405"/>
    </location>
</feature>
<protein>
    <submittedName>
        <fullName evidence="3">Lysophospholipase L1</fullName>
    </submittedName>
</protein>
<name>A0A1G7Q5H9_9BACT</name>
<reference evidence="4" key="1">
    <citation type="submission" date="2016-10" db="EMBL/GenBank/DDBJ databases">
        <authorList>
            <person name="Varghese N."/>
            <person name="Submissions S."/>
        </authorList>
    </citation>
    <scope>NUCLEOTIDE SEQUENCE [LARGE SCALE GENOMIC DNA]</scope>
    <source>
        <strain evidence="4">GAS232</strain>
    </source>
</reference>
<sequence length="405" mass="43178">MKTLRVLPILFGVCLSLPAQTWVGSWAASQQVPTGANALAANELQSATLRQIVHLSLGGEQLRIRIANTFGTVPLHLAAVHIAKPKSAVDAAIDPGTDRALSFDGKPDVVIPAGAEYLSDPIAFHATTSSDLAITIRYTDAPDVQTSHPGSRATSYLSHTAAVDAATMPDAKKFEHWFQISGVDVPASKDTATVVTLGDSITDGHGATDNGNDRWPDDLAARLLADAKTRSRGVLNHGLGGNRVLLDGQGPNALARFSRDVLAQPGVKYVIVFEGVNDLGMSTKDAEISPEDHAALVAHILGAYEQMIDRAHTAGLKIYGATITPYQGFIFYHPTATNEADRQKINAWIRASGHFDAVLDFDKIVADPADPARLLPKFDSGDHIHPNQSAYHAIAESIPLSLFAK</sequence>